<dbReference type="PANTHER" id="PTHR31225:SF218">
    <property type="entry name" value="GERANIOL SYNTHASE, CHLOROPLASTIC-LIKE"/>
    <property type="match status" value="1"/>
</dbReference>
<evidence type="ECO:0000256" key="2">
    <source>
        <dbReference type="ARBA" id="ARBA00002383"/>
    </source>
</evidence>
<evidence type="ECO:0000256" key="6">
    <source>
        <dbReference type="ARBA" id="ARBA00023239"/>
    </source>
</evidence>
<gene>
    <name evidence="9" type="ORF">CCACVL1_25843</name>
</gene>
<dbReference type="OMA" id="RDEAMDS"/>
<dbReference type="SUPFAM" id="SSF48239">
    <property type="entry name" value="Terpenoid cyclases/Protein prenyltransferases"/>
    <property type="match status" value="1"/>
</dbReference>
<dbReference type="EMBL" id="AWWV01014385">
    <property type="protein sequence ID" value="OMO57318.1"/>
    <property type="molecule type" value="Genomic_DNA"/>
</dbReference>
<dbReference type="CDD" id="cd00684">
    <property type="entry name" value="Terpene_cyclase_plant_C1"/>
    <property type="match status" value="1"/>
</dbReference>
<comment type="cofactor">
    <cofactor evidence="1">
        <name>Mg(2+)</name>
        <dbReference type="ChEBI" id="CHEBI:18420"/>
    </cofactor>
</comment>
<organism evidence="9 10">
    <name type="scientific">Corchorus capsularis</name>
    <name type="common">Jute</name>
    <dbReference type="NCBI Taxonomy" id="210143"/>
    <lineage>
        <taxon>Eukaryota</taxon>
        <taxon>Viridiplantae</taxon>
        <taxon>Streptophyta</taxon>
        <taxon>Embryophyta</taxon>
        <taxon>Tracheophyta</taxon>
        <taxon>Spermatophyta</taxon>
        <taxon>Magnoliopsida</taxon>
        <taxon>eudicotyledons</taxon>
        <taxon>Gunneridae</taxon>
        <taxon>Pentapetalae</taxon>
        <taxon>rosids</taxon>
        <taxon>malvids</taxon>
        <taxon>Malvales</taxon>
        <taxon>Malvaceae</taxon>
        <taxon>Grewioideae</taxon>
        <taxon>Apeibeae</taxon>
        <taxon>Corchorus</taxon>
    </lineage>
</organism>
<evidence type="ECO:0000313" key="10">
    <source>
        <dbReference type="Proteomes" id="UP000188268"/>
    </source>
</evidence>
<keyword evidence="4" id="KW-0479">Metal-binding</keyword>
<dbReference type="InterPro" id="IPR001906">
    <property type="entry name" value="Terpene_synth_N"/>
</dbReference>
<dbReference type="GO" id="GO:0047461">
    <property type="term" value="F:(+)-delta-cadinene synthase activity"/>
    <property type="evidence" value="ECO:0007669"/>
    <property type="project" value="UniProtKB-EC"/>
</dbReference>
<sequence length="562" mass="65470">MESGGAKRIEVERRSAGHQPTVWGAQLVNSFTSPYSYENHSTRMEELKQGVLTKLLVDSTEPHDQLDLIDKVQRLGLASHFEKEINQILTQLQYPNYIATDLYAVALQFRLMRQNGFSITTDVFKQFMDRDGKFMDNLREDVSGLLSLYEASYLGFPEEVILEEAYNFSSESLSSMVMKVDEMISSEIVEMIQESLDFPLHLRFPWTESRYFIHIYQRDEAMDSTLLEFAKLNYNILQSVYLKELQQLVGWWKDLNFKEKLPFVRDRLLENYFFALGGSLELQFPKARRNIAKFCFVATAIDDIFDTYGSLDELEKFTEAINCWDLKAMKELPDYMKVCYSAMYDLVSEMAQDALKDTRMDVLPYIKKHLMCYIKGYLQEARWTQSGYIPTADEYIENARKSIAIHLCVIFGTFGVVGHSLNEYLYEFVEHESDLAYLAAVIVRLVDDLHTAKIEMERGENMNFIYCYMKQKGVSEEEATDHVKDLIRNSWKKFNKSIVGNYGRAPAIVNVALGLTRCVHRMYQYGDWYGIQSKENKDCLLKSILEPITMQLYVNTAVRKWY</sequence>
<evidence type="ECO:0000313" key="9">
    <source>
        <dbReference type="EMBL" id="OMO57318.1"/>
    </source>
</evidence>
<dbReference type="EC" id="4.2.3.13" evidence="3"/>
<protein>
    <recommendedName>
        <fullName evidence="3">(+)-delta-cadinene synthase</fullName>
        <ecNumber evidence="3">4.2.3.13</ecNumber>
    </recommendedName>
</protein>
<dbReference type="SFLD" id="SFLDS00005">
    <property type="entry name" value="Isoprenoid_Synthase_Type_I"/>
    <property type="match status" value="1"/>
</dbReference>
<dbReference type="InterPro" id="IPR036965">
    <property type="entry name" value="Terpene_synth_N_sf"/>
</dbReference>
<evidence type="ECO:0000256" key="4">
    <source>
        <dbReference type="ARBA" id="ARBA00022723"/>
    </source>
</evidence>
<dbReference type="Gramene" id="OMO57318">
    <property type="protein sequence ID" value="OMO57318"/>
    <property type="gene ID" value="CCACVL1_25843"/>
</dbReference>
<dbReference type="FunFam" id="1.50.10.130:FF:000001">
    <property type="entry name" value="Isoprene synthase, chloroplastic"/>
    <property type="match status" value="1"/>
</dbReference>
<dbReference type="Pfam" id="PF01397">
    <property type="entry name" value="Terpene_synth"/>
    <property type="match status" value="1"/>
</dbReference>
<dbReference type="AlphaFoldDB" id="A0A1R3GGT4"/>
<evidence type="ECO:0000256" key="5">
    <source>
        <dbReference type="ARBA" id="ARBA00022842"/>
    </source>
</evidence>
<dbReference type="OrthoDB" id="1936865at2759"/>
<evidence type="ECO:0000259" key="8">
    <source>
        <dbReference type="Pfam" id="PF03936"/>
    </source>
</evidence>
<dbReference type="GO" id="GO:0000287">
    <property type="term" value="F:magnesium ion binding"/>
    <property type="evidence" value="ECO:0007669"/>
    <property type="project" value="InterPro"/>
</dbReference>
<dbReference type="InterPro" id="IPR044814">
    <property type="entry name" value="Terpene_cyclase_plant_C1"/>
</dbReference>
<dbReference type="Gene3D" id="1.50.10.130">
    <property type="entry name" value="Terpene synthase, N-terminal domain"/>
    <property type="match status" value="1"/>
</dbReference>
<dbReference type="STRING" id="210143.A0A1R3GGT4"/>
<evidence type="ECO:0000259" key="7">
    <source>
        <dbReference type="Pfam" id="PF01397"/>
    </source>
</evidence>
<dbReference type="InterPro" id="IPR050148">
    <property type="entry name" value="Terpene_synthase-like"/>
</dbReference>
<proteinExistence type="predicted"/>
<dbReference type="InterPro" id="IPR008949">
    <property type="entry name" value="Isoprenoid_synthase_dom_sf"/>
</dbReference>
<name>A0A1R3GGT4_COCAP</name>
<reference evidence="9 10" key="1">
    <citation type="submission" date="2013-09" db="EMBL/GenBank/DDBJ databases">
        <title>Corchorus capsularis genome sequencing.</title>
        <authorList>
            <person name="Alam M."/>
            <person name="Haque M.S."/>
            <person name="Islam M.S."/>
            <person name="Emdad E.M."/>
            <person name="Islam M.M."/>
            <person name="Ahmed B."/>
            <person name="Halim A."/>
            <person name="Hossen Q.M.M."/>
            <person name="Hossain M.Z."/>
            <person name="Ahmed R."/>
            <person name="Khan M.M."/>
            <person name="Islam R."/>
            <person name="Rashid M.M."/>
            <person name="Khan S.A."/>
            <person name="Rahman M.S."/>
            <person name="Alam M."/>
        </authorList>
    </citation>
    <scope>NUCLEOTIDE SEQUENCE [LARGE SCALE GENOMIC DNA]</scope>
    <source>
        <strain evidence="10">cv. CVL-1</strain>
        <tissue evidence="9">Whole seedling</tissue>
    </source>
</reference>
<dbReference type="GO" id="GO:0016102">
    <property type="term" value="P:diterpenoid biosynthetic process"/>
    <property type="evidence" value="ECO:0007669"/>
    <property type="project" value="InterPro"/>
</dbReference>
<dbReference type="FunFam" id="1.10.600.10:FF:000007">
    <property type="entry name" value="Isoprene synthase, chloroplastic"/>
    <property type="match status" value="1"/>
</dbReference>
<evidence type="ECO:0000256" key="1">
    <source>
        <dbReference type="ARBA" id="ARBA00001946"/>
    </source>
</evidence>
<keyword evidence="5" id="KW-0460">Magnesium</keyword>
<dbReference type="Gene3D" id="1.10.600.10">
    <property type="entry name" value="Farnesyl Diphosphate Synthase"/>
    <property type="match status" value="1"/>
</dbReference>
<accession>A0A1R3GGT4</accession>
<evidence type="ECO:0000256" key="3">
    <source>
        <dbReference type="ARBA" id="ARBA00013103"/>
    </source>
</evidence>
<comment type="caution">
    <text evidence="9">The sequence shown here is derived from an EMBL/GenBank/DDBJ whole genome shotgun (WGS) entry which is preliminary data.</text>
</comment>
<keyword evidence="10" id="KW-1185">Reference proteome</keyword>
<dbReference type="SFLD" id="SFLDG01019">
    <property type="entry name" value="Terpene_Cyclase_Like_1_C_Termi"/>
    <property type="match status" value="1"/>
</dbReference>
<feature type="domain" description="Terpene synthase metal-binding" evidence="8">
    <location>
        <begin position="253"/>
        <end position="493"/>
    </location>
</feature>
<keyword evidence="6" id="KW-0456">Lyase</keyword>
<feature type="domain" description="Terpene synthase N-terminal" evidence="7">
    <location>
        <begin position="23"/>
        <end position="196"/>
    </location>
</feature>
<dbReference type="InterPro" id="IPR008930">
    <property type="entry name" value="Terpenoid_cyclase/PrenylTrfase"/>
</dbReference>
<dbReference type="SUPFAM" id="SSF48576">
    <property type="entry name" value="Terpenoid synthases"/>
    <property type="match status" value="1"/>
</dbReference>
<dbReference type="InterPro" id="IPR005630">
    <property type="entry name" value="Terpene_synthase_metal-bd"/>
</dbReference>
<dbReference type="InterPro" id="IPR034741">
    <property type="entry name" value="Terpene_cyclase-like_1_C"/>
</dbReference>
<comment type="function">
    <text evidence="2">Responsible for the cyclization of trans,trans-farnesyl diphosphate (FPP) to (+)-delta cadinene.</text>
</comment>
<dbReference type="Pfam" id="PF03936">
    <property type="entry name" value="Terpene_synth_C"/>
    <property type="match status" value="1"/>
</dbReference>
<dbReference type="PANTHER" id="PTHR31225">
    <property type="entry name" value="OS04G0344100 PROTEIN-RELATED"/>
    <property type="match status" value="1"/>
</dbReference>
<dbReference type="Proteomes" id="UP000188268">
    <property type="component" value="Unassembled WGS sequence"/>
</dbReference>